<accession>A0A1X2GGX7</accession>
<dbReference type="EMBL" id="MCGT01000015">
    <property type="protein sequence ID" value="ORX53588.1"/>
    <property type="molecule type" value="Genomic_DNA"/>
</dbReference>
<name>A0A1X2GGX7_9FUNG</name>
<keyword evidence="2" id="KW-1185">Reference proteome</keyword>
<proteinExistence type="predicted"/>
<evidence type="ECO:0000313" key="1">
    <source>
        <dbReference type="EMBL" id="ORX53588.1"/>
    </source>
</evidence>
<dbReference type="Proteomes" id="UP000242146">
    <property type="component" value="Unassembled WGS sequence"/>
</dbReference>
<reference evidence="1 2" key="1">
    <citation type="submission" date="2016-07" db="EMBL/GenBank/DDBJ databases">
        <title>Pervasive Adenine N6-methylation of Active Genes in Fungi.</title>
        <authorList>
            <consortium name="DOE Joint Genome Institute"/>
            <person name="Mondo S.J."/>
            <person name="Dannebaum R.O."/>
            <person name="Kuo R.C."/>
            <person name="Labutti K."/>
            <person name="Haridas S."/>
            <person name="Kuo A."/>
            <person name="Salamov A."/>
            <person name="Ahrendt S.R."/>
            <person name="Lipzen A."/>
            <person name="Sullivan W."/>
            <person name="Andreopoulos W.B."/>
            <person name="Clum A."/>
            <person name="Lindquist E."/>
            <person name="Daum C."/>
            <person name="Ramamoorthy G.K."/>
            <person name="Gryganskyi A."/>
            <person name="Culley D."/>
            <person name="Magnuson J.K."/>
            <person name="James T.Y."/>
            <person name="O'Malley M.A."/>
            <person name="Stajich J.E."/>
            <person name="Spatafora J.W."/>
            <person name="Visel A."/>
            <person name="Grigoriev I.V."/>
        </authorList>
    </citation>
    <scope>NUCLEOTIDE SEQUENCE [LARGE SCALE GENOMIC DNA]</scope>
    <source>
        <strain evidence="1 2">NRRL 3301</strain>
    </source>
</reference>
<comment type="caution">
    <text evidence="1">The sequence shown here is derived from an EMBL/GenBank/DDBJ whole genome shotgun (WGS) entry which is preliminary data.</text>
</comment>
<evidence type="ECO:0000313" key="2">
    <source>
        <dbReference type="Proteomes" id="UP000242146"/>
    </source>
</evidence>
<sequence>MNVFLFVILSLKSLPFIFQAEYYFIMASHWRVVLYSESLLCHDNLRGDENLRAMRTCDANTVKSANPWPISNQDFDMVAQV</sequence>
<gene>
    <name evidence="1" type="ORF">DM01DRAFT_1047017</name>
</gene>
<dbReference type="AlphaFoldDB" id="A0A1X2GGX7"/>
<protein>
    <submittedName>
        <fullName evidence="1">Uncharacterized protein</fullName>
    </submittedName>
</protein>
<organism evidence="1 2">
    <name type="scientific">Hesseltinella vesiculosa</name>
    <dbReference type="NCBI Taxonomy" id="101127"/>
    <lineage>
        <taxon>Eukaryota</taxon>
        <taxon>Fungi</taxon>
        <taxon>Fungi incertae sedis</taxon>
        <taxon>Mucoromycota</taxon>
        <taxon>Mucoromycotina</taxon>
        <taxon>Mucoromycetes</taxon>
        <taxon>Mucorales</taxon>
        <taxon>Cunninghamellaceae</taxon>
        <taxon>Hesseltinella</taxon>
    </lineage>
</organism>